<dbReference type="EMBL" id="AE016825">
    <property type="protein sequence ID" value="AAQ59894.1"/>
    <property type="molecule type" value="Genomic_DNA"/>
</dbReference>
<proteinExistence type="predicted"/>
<dbReference type="Proteomes" id="UP000001424">
    <property type="component" value="Chromosome"/>
</dbReference>
<evidence type="ECO:0000313" key="2">
    <source>
        <dbReference type="EMBL" id="AAQ59894.1"/>
    </source>
</evidence>
<evidence type="ECO:0000313" key="3">
    <source>
        <dbReference type="Proteomes" id="UP000001424"/>
    </source>
</evidence>
<feature type="region of interest" description="Disordered" evidence="1">
    <location>
        <begin position="242"/>
        <end position="270"/>
    </location>
</feature>
<protein>
    <submittedName>
        <fullName evidence="2">Uncharacterized protein</fullName>
    </submittedName>
</protein>
<dbReference type="HOGENOM" id="CLU_511635_0_0_4"/>
<gene>
    <name evidence="2" type="ordered locus">CV_2222</name>
</gene>
<feature type="region of interest" description="Disordered" evidence="1">
    <location>
        <begin position="329"/>
        <end position="365"/>
    </location>
</feature>
<feature type="region of interest" description="Disordered" evidence="1">
    <location>
        <begin position="98"/>
        <end position="130"/>
    </location>
</feature>
<accession>Q7NVW9</accession>
<feature type="compositionally biased region" description="Basic residues" evidence="1">
    <location>
        <begin position="98"/>
        <end position="108"/>
    </location>
</feature>
<evidence type="ECO:0000256" key="1">
    <source>
        <dbReference type="SAM" id="MobiDB-lite"/>
    </source>
</evidence>
<name>Q7NVW9_CHRVO</name>
<feature type="region of interest" description="Disordered" evidence="1">
    <location>
        <begin position="193"/>
        <end position="223"/>
    </location>
</feature>
<dbReference type="KEGG" id="cvi:CV_2222"/>
<dbReference type="AlphaFoldDB" id="Q7NVW9"/>
<feature type="compositionally biased region" description="Basic and acidic residues" evidence="1">
    <location>
        <begin position="245"/>
        <end position="257"/>
    </location>
</feature>
<keyword evidence="3" id="KW-1185">Reference proteome</keyword>
<sequence>MSDDGALAAPFFRAADKKRILDCASLRRTIGTARGALDQRLREFLSADLGRKLNAHHHRRAGAKRPQYVRLPGAASGGQGQGGLGRAHPPVAGIRRVSRRGRRGHRRGCRGEHGRGHPPGRVGVRERGRADRRHRTMRCLHFPVPLVHVAVCRSARPGLPAADQARDAVPLEEIHLVQGLRGLFLRGVLRAAGADGGAQSPPDRAGGASRIRGVRAGGRRMAPRLDPARSILDLDRRRRQCRPRSWRDRHLPSRSEGRGAFQRRLSQHDTVRRQVRRGPRFRDAAHPRWPGGGLQLRRRALLGGFRQVSERQPRQRRCGGVRHRHQLRGEGTVRTQRRLRGAPPRTASGPGRRRAGQPSLGPDLFRRPAALRRQGLLRRRLFDLAEYRGEVVGDVQPVFPIHQDEIAVQLVRGLVGVGVQHVAGDLYGVEDDHAGIDGLARRHIEGVSGRVGHDADGDGGVVGKRAVVQRERHGGLQSGAVAECAGSLHGRWLRPDAKPRAALAQPGSSRHALPVPAKPPYSFIWSGVLREM</sequence>
<reference evidence="2 3" key="1">
    <citation type="journal article" date="2003" name="Proc. Natl. Acad. Sci. U.S.A.">
        <title>The complete genome sequence of Chromobacterium violaceum reveals remarkable and exploitable bacterial adaptability.</title>
        <authorList>
            <person name="Vasconcelos A.T.R."/>
            <person name="de Almeida D.F."/>
            <person name="Almeida F.C."/>
            <person name="de Almeida L.G.P."/>
            <person name="de Almeida R."/>
            <person name="Goncalves J.A.A."/>
            <person name="Andrade E.M."/>
            <person name="Antonio R.V."/>
            <person name="Araripe J."/>
            <person name="de Araujo M.F.F."/>
            <person name="Filho S.A."/>
            <person name="Azevedo V."/>
            <person name="Batista A.J."/>
            <person name="Bataus L.A.M."/>
            <person name="Batista J.S."/>
            <person name="Belo A."/>
            <person name="vander Berg C."/>
            <person name="Blamey J."/>
            <person name="Bogo M."/>
            <person name="Bonato S."/>
            <person name="Bordignon J."/>
            <person name="Brito C.A."/>
            <person name="Brocchi M."/>
            <person name="Burity H.A."/>
            <person name="Camargo A.A."/>
            <person name="Cardoso D.D.P."/>
            <person name="Carneiro N.P."/>
            <person name="Carraro D.M."/>
            <person name="Carvalho C.M.B."/>
            <person name="Cascardo J.C.M."/>
            <person name="Cavada B.S."/>
            <person name="Chueire L.M.O."/>
            <person name="Pasa T.B.C."/>
            <person name="Duran N."/>
            <person name="Fagundes N."/>
            <person name="Falcao C.L."/>
            <person name="Fantinatti F."/>
            <person name="Farias I.P."/>
            <person name="Felipe M.S.S."/>
            <person name="Ferrari L.P."/>
            <person name="Ferro J.A."/>
            <person name="Ferro M.I.T."/>
            <person name="Franco G.R."/>
            <person name="Freitas N.S.A."/>
            <person name="Furlan L.R."/>
            <person name="Gazzinelli R.T."/>
            <person name="Gomes E.A."/>
            <person name="Goncalves P.R."/>
            <person name="Grangeiro T.B."/>
            <person name="Grattapaglia D."/>
            <person name="Grisard E.C."/>
            <person name="Guimaraes C.T."/>
            <person name="Hanna E.S."/>
            <person name="Hungria M."/>
            <person name="Jardim S.N."/>
            <person name="Laurino J."/>
            <person name="Leoi L.C.T."/>
            <person name="Fassarella L."/>
            <person name="Lima A."/>
            <person name="Loureiro M.F."/>
            <person name="Lyra M.C.P."/>
            <person name="Macedo M."/>
            <person name="Madeira H.M.F."/>
            <person name="Manfio G.P."/>
            <person name="Maranhao A.Q."/>
            <person name="Martins W.S."/>
            <person name="di Mauro S.M.Z."/>
            <person name="de Medeiros S.R.B."/>
            <person name="Meissner R.D.V."/>
            <person name="Menck C.F.M."/>
            <person name="Moreira M.A.M."/>
            <person name="Nascimento F.F."/>
            <person name="Nicolas M.F."/>
            <person name="Oliveira J.G."/>
            <person name="Oliveira S.C."/>
            <person name="Paixao R.F.C."/>
            <person name="Parente J.A."/>
            <person name="Pedrosa F.O."/>
            <person name="Pena S.J.D."/>
            <person name="Perreira J.O."/>
            <person name="Perreira M."/>
            <person name="Pinto L.S.R.C."/>
            <person name="Pinto L.S."/>
            <person name="Porto J.I.R."/>
            <person name="Potrich D.P."/>
            <person name="Neto C.E.R."/>
            <person name="Reis A.M.M."/>
            <person name="Rigo L.U."/>
            <person name="Rondinelli E."/>
            <person name="dos Santos E.B.P."/>
            <person name="Santos F.R."/>
            <person name="Schneider M.P.C."/>
            <person name="Seuanez H.N."/>
            <person name="Silva A.M.R."/>
            <person name="da Silva A.L.C."/>
            <person name="Silva D.W."/>
            <person name="Silva R."/>
            <person name="Simoes I.C."/>
            <person name="Simon D."/>
            <person name="Soares C.M.A."/>
            <person name="Soares R.B.A."/>
            <person name="Souza E.M."/>
            <person name="Souza K.R.L."/>
            <person name="Souza R.C."/>
            <person name="Steffens M.B.R."/>
            <person name="Steindel M."/>
            <person name="Teixeira S.R."/>
            <person name="Urmenyi T."/>
            <person name="Vettore A."/>
            <person name="Wassem R."/>
            <person name="Zaha A."/>
            <person name="Simpson A.J.G."/>
        </authorList>
    </citation>
    <scope>NUCLEOTIDE SEQUENCE [LARGE SCALE GENOMIC DNA]</scope>
    <source>
        <strain evidence="3">ATCC 12472 / DSM 30191 / JCM 1249 / NBRC 12614 / NCIMB 9131 / NCTC 9757</strain>
    </source>
</reference>
<organism evidence="2 3">
    <name type="scientific">Chromobacterium violaceum (strain ATCC 12472 / DSM 30191 / JCM 1249 / CCUG 213 / NBRC 12614 / NCIMB 9131 / NCTC 9757 / MK)</name>
    <dbReference type="NCBI Taxonomy" id="243365"/>
    <lineage>
        <taxon>Bacteria</taxon>
        <taxon>Pseudomonadati</taxon>
        <taxon>Pseudomonadota</taxon>
        <taxon>Betaproteobacteria</taxon>
        <taxon>Neisseriales</taxon>
        <taxon>Chromobacteriaceae</taxon>
        <taxon>Chromobacterium</taxon>
    </lineage>
</organism>